<dbReference type="Pfam" id="PF20078">
    <property type="entry name" value="DUF6473"/>
    <property type="match status" value="1"/>
</dbReference>
<feature type="domain" description="DUF6473" evidence="1">
    <location>
        <begin position="1"/>
        <end position="270"/>
    </location>
</feature>
<accession>A0A545SMZ6</accession>
<organism evidence="2 3">
    <name type="scientific">Aliiroseovarius halocynthiae</name>
    <dbReference type="NCBI Taxonomy" id="985055"/>
    <lineage>
        <taxon>Bacteria</taxon>
        <taxon>Pseudomonadati</taxon>
        <taxon>Pseudomonadota</taxon>
        <taxon>Alphaproteobacteria</taxon>
        <taxon>Rhodobacterales</taxon>
        <taxon>Paracoccaceae</taxon>
        <taxon>Aliiroseovarius</taxon>
    </lineage>
</organism>
<dbReference type="EMBL" id="VICH01000010">
    <property type="protein sequence ID" value="TQV66335.1"/>
    <property type="molecule type" value="Genomic_DNA"/>
</dbReference>
<evidence type="ECO:0000313" key="3">
    <source>
        <dbReference type="Proteomes" id="UP000315816"/>
    </source>
</evidence>
<dbReference type="OrthoDB" id="7838347at2"/>
<evidence type="ECO:0000313" key="2">
    <source>
        <dbReference type="EMBL" id="TQV66335.1"/>
    </source>
</evidence>
<dbReference type="RefSeq" id="WP_142854366.1">
    <property type="nucleotide sequence ID" value="NZ_FXWW01000008.1"/>
</dbReference>
<comment type="caution">
    <text evidence="2">The sequence shown here is derived from an EMBL/GenBank/DDBJ whole genome shotgun (WGS) entry which is preliminary data.</text>
</comment>
<evidence type="ECO:0000259" key="1">
    <source>
        <dbReference type="Pfam" id="PF20078"/>
    </source>
</evidence>
<dbReference type="InterPro" id="IPR045524">
    <property type="entry name" value="DUF6473"/>
</dbReference>
<sequence length="272" mass="30328">MAYDILGKGELDYSPCQYSGSKLLFRGPKRKLNDPYMVALGGTETYGKFTRKPYPDLLEDMLGRKVVNLGCANAGLDVYLNDPALLDICNKAEAIVLQIPGAQNMSNRYYGVHPRRNDRFLQASSLLKMIYADVDFTDYSFTRHLLSALHSASEDKFELVKQELKEAWVGRLKNLLSQFETRVTLLWLSDHSIAEAEDDINASDPLFVDYAMVENVRPFVHELVEIKASADQIKVGQAGLAYSEMDQPAACQMLGTHAHMAAAEGLAEVLGR</sequence>
<keyword evidence="3" id="KW-1185">Reference proteome</keyword>
<gene>
    <name evidence="2" type="ORF">FIL88_13295</name>
</gene>
<dbReference type="AlphaFoldDB" id="A0A545SMZ6"/>
<dbReference type="Proteomes" id="UP000315816">
    <property type="component" value="Unassembled WGS sequence"/>
</dbReference>
<name>A0A545SMZ6_9RHOB</name>
<proteinExistence type="predicted"/>
<protein>
    <recommendedName>
        <fullName evidence="1">DUF6473 domain-containing protein</fullName>
    </recommendedName>
</protein>
<reference evidence="2 3" key="1">
    <citation type="submission" date="2019-06" db="EMBL/GenBank/DDBJ databases">
        <title>A novel species of marine bacteria.</title>
        <authorList>
            <person name="Wang Y."/>
        </authorList>
    </citation>
    <scope>NUCLEOTIDE SEQUENCE [LARGE SCALE GENOMIC DNA]</scope>
    <source>
        <strain evidence="2 3">MA1-10</strain>
    </source>
</reference>